<name>A0AA88GKQ1_NAELO</name>
<sequence>MSPLNPMAKLFASWYQPVHVNEPASPTEVSSQSTKKQQSKFPFKKFKSVSNHLKSGGEERQKQQQEQLASKSAHEVSSSQASELDSITVLSRAIPEYNLSQFRFGGVSSESLSVHTSDKAELTNSGDEWSLMIISNQPLTSQTRVENIFKFPSSTCCCENPLDRILMLADRVKDKEHVCLNRDGFQASDSISNSSSFSSSEGVENSNTCCKEMVDTTPTFLEEDLPIDKLFKSRTRVSKKRHTSKRKNSSSLKEIDFFTFLSMEGNNIQGRRPSVVIVQTAVDRRVSIVEEYVD</sequence>
<evidence type="ECO:0000256" key="1">
    <source>
        <dbReference type="SAM" id="MobiDB-lite"/>
    </source>
</evidence>
<protein>
    <submittedName>
        <fullName evidence="2">Uncharacterized protein</fullName>
    </submittedName>
</protein>
<dbReference type="EMBL" id="PYSW02000031">
    <property type="protein sequence ID" value="KAG2378870.1"/>
    <property type="molecule type" value="Genomic_DNA"/>
</dbReference>
<accession>A0AA88GKQ1</accession>
<evidence type="ECO:0000313" key="2">
    <source>
        <dbReference type="EMBL" id="KAG2378870.1"/>
    </source>
</evidence>
<comment type="caution">
    <text evidence="2">The sequence shown here is derived from an EMBL/GenBank/DDBJ whole genome shotgun (WGS) entry which is preliminary data.</text>
</comment>
<keyword evidence="3" id="KW-1185">Reference proteome</keyword>
<proteinExistence type="predicted"/>
<dbReference type="GeneID" id="68100472"/>
<feature type="compositionally biased region" description="Low complexity" evidence="1">
    <location>
        <begin position="30"/>
        <end position="41"/>
    </location>
</feature>
<dbReference type="Proteomes" id="UP000816034">
    <property type="component" value="Unassembled WGS sequence"/>
</dbReference>
<dbReference type="AlphaFoldDB" id="A0AA88GKQ1"/>
<feature type="region of interest" description="Disordered" evidence="1">
    <location>
        <begin position="22"/>
        <end position="79"/>
    </location>
</feature>
<dbReference type="RefSeq" id="XP_044546132.1">
    <property type="nucleotide sequence ID" value="XM_044698048.1"/>
</dbReference>
<gene>
    <name evidence="2" type="ORF">C9374_008018</name>
</gene>
<reference evidence="2 3" key="1">
    <citation type="journal article" date="2018" name="BMC Genomics">
        <title>The genome of Naegleria lovaniensis, the basis for a comparative approach to unravel pathogenicity factors of the human pathogenic amoeba N. fowleri.</title>
        <authorList>
            <person name="Liechti N."/>
            <person name="Schurch N."/>
            <person name="Bruggmann R."/>
            <person name="Wittwer M."/>
        </authorList>
    </citation>
    <scope>NUCLEOTIDE SEQUENCE [LARGE SCALE GENOMIC DNA]</scope>
    <source>
        <strain evidence="2 3">ATCC 30569</strain>
    </source>
</reference>
<organism evidence="2 3">
    <name type="scientific">Naegleria lovaniensis</name>
    <name type="common">Amoeba</name>
    <dbReference type="NCBI Taxonomy" id="51637"/>
    <lineage>
        <taxon>Eukaryota</taxon>
        <taxon>Discoba</taxon>
        <taxon>Heterolobosea</taxon>
        <taxon>Tetramitia</taxon>
        <taxon>Eutetramitia</taxon>
        <taxon>Vahlkampfiidae</taxon>
        <taxon>Naegleria</taxon>
    </lineage>
</organism>
<evidence type="ECO:0000313" key="3">
    <source>
        <dbReference type="Proteomes" id="UP000816034"/>
    </source>
</evidence>